<proteinExistence type="predicted"/>
<dbReference type="Proteomes" id="UP000500938">
    <property type="component" value="Chromosome"/>
</dbReference>
<dbReference type="Pfam" id="PF19313">
    <property type="entry name" value="DUF5916"/>
    <property type="match status" value="1"/>
</dbReference>
<evidence type="ECO:0000313" key="3">
    <source>
        <dbReference type="EMBL" id="QJR34724.1"/>
    </source>
</evidence>
<dbReference type="CDD" id="cd09618">
    <property type="entry name" value="CBM9_like_2"/>
    <property type="match status" value="1"/>
</dbReference>
<accession>A0A6M4IHZ6</accession>
<reference evidence="3 4" key="1">
    <citation type="submission" date="2020-05" db="EMBL/GenBank/DDBJ databases">
        <title>Complete genome sequence of Gemmatimonas greenlandica TET16.</title>
        <authorList>
            <person name="Zeng Y."/>
        </authorList>
    </citation>
    <scope>NUCLEOTIDE SEQUENCE [LARGE SCALE GENOMIC DNA]</scope>
    <source>
        <strain evidence="3 4">TET16</strain>
    </source>
</reference>
<name>A0A6M4IHZ6_9BACT</name>
<dbReference type="EMBL" id="CP053085">
    <property type="protein sequence ID" value="QJR34724.1"/>
    <property type="molecule type" value="Genomic_DNA"/>
</dbReference>
<keyword evidence="4" id="KW-1185">Reference proteome</keyword>
<gene>
    <name evidence="3" type="ORF">HKW67_03945</name>
</gene>
<sequence length="831" mass="91115">MGPLATDFALLNVPTSYLFAVLLQVVQPVPPASTVPAPTRPTSGPPVASASTTTNSAAGGSRHAGAVFHGRRGQLTVTTPRRDAAVVVDGRLDEPAWADAALLTGFSQFFPADGIAAQDSTEVLVWYSATELHVGIRAFAAPGSVRATLADRDKISADDNVQLFLGTYSDSRQAMVFAVNPFGIQSDGVLTETGASVGGGFNATTAKARESSDLAPDYVWKSKGQLTDFGYQVELSIPFKSLRYRAGDEQRWQLNVARTVQTSGHEETWTPALRGASSFLAQSGVLAGLRDLRRGLTVDVIPTITSSTVGTRNTSSAAWDYNGGRPELGGSVRWGVTSNLTVAGTANPDFSQVEADATQFSYDPRVAVFFPERRPFFLESQEQFTTPNRLIYTRRIAQPVVASKLTGKYGGFDIGLLSAVDNQDASFDQQHSPLYNILRLQRDLGAQSRVGVAYTDKVDGQRWNRVLGVDGRLVRGIYNLQGQVANSFTSSDSGTLSAPLFDVSASRNGRRFVARYAMNGISPDFDAQSGFIARPGIANISATHRWNFYGKPKALLELFSPELFMLGRYQYDRFVNGDGSQDRQLHLRANARLRGGWQLGTQLLLEVFGYDPSLYGNYVLLQPTGGGRVDTVGYSGAPKIGNRDWVFSVGTPEFRHFSYNGFAVIGYDENFQEWSSARILSVQNTLTLRPTEQLRLAATWNFDSFDRRSDGTRVLTRNTPRLRAEYQVTRQFFVRVIGEHAVVTQDSLRDDTRTNAPIYLRGANGTLTRAAAFERTRARIDVLLSYLPSPGTVVYLGYGDALAANRPAGPERLQRTRDQFFMKLSYLFRLQ</sequence>
<feature type="domain" description="DUF5916" evidence="2">
    <location>
        <begin position="328"/>
        <end position="399"/>
    </location>
</feature>
<dbReference type="RefSeq" id="WP_171224152.1">
    <property type="nucleotide sequence ID" value="NZ_CP053085.1"/>
</dbReference>
<dbReference type="InterPro" id="IPR045670">
    <property type="entry name" value="DUF5916"/>
</dbReference>
<protein>
    <submittedName>
        <fullName evidence="3">Carbohydrate binding family 9 domain-containing protein</fullName>
    </submittedName>
</protein>
<feature type="region of interest" description="Disordered" evidence="1">
    <location>
        <begin position="34"/>
        <end position="63"/>
    </location>
</feature>
<dbReference type="AlphaFoldDB" id="A0A6M4IHZ6"/>
<dbReference type="KEGG" id="ggr:HKW67_03945"/>
<evidence type="ECO:0000313" key="4">
    <source>
        <dbReference type="Proteomes" id="UP000500938"/>
    </source>
</evidence>
<evidence type="ECO:0000256" key="1">
    <source>
        <dbReference type="SAM" id="MobiDB-lite"/>
    </source>
</evidence>
<feature type="compositionally biased region" description="Low complexity" evidence="1">
    <location>
        <begin position="34"/>
        <end position="61"/>
    </location>
</feature>
<organism evidence="3 4">
    <name type="scientific">Gemmatimonas groenlandica</name>
    <dbReference type="NCBI Taxonomy" id="2732249"/>
    <lineage>
        <taxon>Bacteria</taxon>
        <taxon>Pseudomonadati</taxon>
        <taxon>Gemmatimonadota</taxon>
        <taxon>Gemmatimonadia</taxon>
        <taxon>Gemmatimonadales</taxon>
        <taxon>Gemmatimonadaceae</taxon>
        <taxon>Gemmatimonas</taxon>
    </lineage>
</organism>
<evidence type="ECO:0000259" key="2">
    <source>
        <dbReference type="Pfam" id="PF19313"/>
    </source>
</evidence>
<dbReference type="SUPFAM" id="SSF49344">
    <property type="entry name" value="CBD9-like"/>
    <property type="match status" value="1"/>
</dbReference>
<dbReference type="Gene3D" id="2.60.40.1190">
    <property type="match status" value="1"/>
</dbReference>